<evidence type="ECO:0000256" key="7">
    <source>
        <dbReference type="ARBA" id="ARBA00022679"/>
    </source>
</evidence>
<keyword evidence="16" id="KW-0449">Lipoprotein</keyword>
<evidence type="ECO:0000256" key="5">
    <source>
        <dbReference type="ARBA" id="ARBA00004906"/>
    </source>
</evidence>
<comment type="subcellular location">
    <subcellularLocation>
        <location evidence="3">Endosome</location>
    </subcellularLocation>
    <subcellularLocation>
        <location evidence="4">Lysosome</location>
    </subcellularLocation>
    <subcellularLocation>
        <location evidence="2">Membrane</location>
        <topology evidence="2">Peripheral membrane protein</topology>
    </subcellularLocation>
</comment>
<evidence type="ECO:0000256" key="3">
    <source>
        <dbReference type="ARBA" id="ARBA00004177"/>
    </source>
</evidence>
<evidence type="ECO:0000256" key="13">
    <source>
        <dbReference type="ARBA" id="ARBA00022833"/>
    </source>
</evidence>
<gene>
    <name evidence="21" type="ORF">B0A54_00037</name>
</gene>
<feature type="region of interest" description="Disordered" evidence="18">
    <location>
        <begin position="412"/>
        <end position="453"/>
    </location>
</feature>
<feature type="domain" description="RING-type" evidence="19">
    <location>
        <begin position="490"/>
        <end position="537"/>
    </location>
</feature>
<keyword evidence="11 17" id="KW-0863">Zinc-finger</keyword>
<evidence type="ECO:0000256" key="4">
    <source>
        <dbReference type="ARBA" id="ARBA00004371"/>
    </source>
</evidence>
<organism evidence="21 22">
    <name type="scientific">Friedmanniomyces endolithicus</name>
    <dbReference type="NCBI Taxonomy" id="329885"/>
    <lineage>
        <taxon>Eukaryota</taxon>
        <taxon>Fungi</taxon>
        <taxon>Dikarya</taxon>
        <taxon>Ascomycota</taxon>
        <taxon>Pezizomycotina</taxon>
        <taxon>Dothideomycetes</taxon>
        <taxon>Dothideomycetidae</taxon>
        <taxon>Mycosphaerellales</taxon>
        <taxon>Teratosphaeriaceae</taxon>
        <taxon>Friedmanniomyces</taxon>
    </lineage>
</organism>
<dbReference type="Gene3D" id="3.30.40.10">
    <property type="entry name" value="Zinc/RING finger domain, C3HC4 (zinc finger)"/>
    <property type="match status" value="2"/>
</dbReference>
<dbReference type="SUPFAM" id="SSF57903">
    <property type="entry name" value="FYVE/PHD zinc finger"/>
    <property type="match status" value="1"/>
</dbReference>
<dbReference type="SMART" id="SM00184">
    <property type="entry name" value="RING"/>
    <property type="match status" value="1"/>
</dbReference>
<dbReference type="InterPro" id="IPR001841">
    <property type="entry name" value="Znf_RING"/>
</dbReference>
<dbReference type="GO" id="GO:0016020">
    <property type="term" value="C:membrane"/>
    <property type="evidence" value="ECO:0007669"/>
    <property type="project" value="UniProtKB-SubCell"/>
</dbReference>
<evidence type="ECO:0000256" key="1">
    <source>
        <dbReference type="ARBA" id="ARBA00000900"/>
    </source>
</evidence>
<evidence type="ECO:0000256" key="14">
    <source>
        <dbReference type="ARBA" id="ARBA00023136"/>
    </source>
</evidence>
<evidence type="ECO:0000256" key="12">
    <source>
        <dbReference type="ARBA" id="ARBA00022786"/>
    </source>
</evidence>
<dbReference type="GO" id="GO:0005768">
    <property type="term" value="C:endosome"/>
    <property type="evidence" value="ECO:0007669"/>
    <property type="project" value="UniProtKB-SubCell"/>
</dbReference>
<feature type="compositionally biased region" description="Low complexity" evidence="18">
    <location>
        <begin position="57"/>
        <end position="74"/>
    </location>
</feature>
<dbReference type="Pfam" id="PF13639">
    <property type="entry name" value="zf-RING_2"/>
    <property type="match status" value="1"/>
</dbReference>
<feature type="domain" description="FYVE-type" evidence="20">
    <location>
        <begin position="143"/>
        <end position="224"/>
    </location>
</feature>
<keyword evidence="15" id="KW-0458">Lysosome</keyword>
<keyword evidence="14" id="KW-0472">Membrane</keyword>
<dbReference type="GO" id="GO:0070936">
    <property type="term" value="P:protein K48-linked ubiquitination"/>
    <property type="evidence" value="ECO:0007669"/>
    <property type="project" value="TreeGrafter"/>
</dbReference>
<keyword evidence="8" id="KW-0519">Myristate</keyword>
<dbReference type="PANTHER" id="PTHR46661:SF4">
    <property type="entry name" value="RING-TYPE DOMAIN-CONTAINING PROTEIN"/>
    <property type="match status" value="1"/>
</dbReference>
<dbReference type="Proteomes" id="UP000310066">
    <property type="component" value="Unassembled WGS sequence"/>
</dbReference>
<sequence length="541" mass="59023">MSDRHPLQPTTSTSATAPEEDLSWLQFLRTAGGTVPERTDSADRKRRHTGLEHQGRSSYPYPTSAASSSAILAAPPRRTSAMSGSNPATAIDLTSPSPPRPRPLPSPHNSATIAPTQPSIRRPSNLSIPRRESEIRLPTWQADHEATQCPVCKVDFGFWNRRHHCRKCGRVVCATCSPHRITIPRQYIVQPPSNVFPGEDHGTEGMEAWRTVMGGEVVRVCNPCVPDPWRPDNANVRGGGGEEVTRPRPLIEGARNAGEAVADERRRHMAAPSPFFPPPPGGRYRSQSYQPAATAVPSHSALGQRAALPTAISQDRFIRQGLPPPHQSRAISHRYSHSHNPTNASVPLPPPPIFPPGTRPTISTTPSAPTRPKPIHEVREEDECPVCGAEFPSGDVLAREAHIQDCIAARFSSTPSSSSMPRPPPQQPQHPPPDQQAAPEPSSIATGSTPPTTAALLRPRAQSAFRPRGMALYTATEKDCLDSSGETQECVICFEEFQPGDELGRMECLCKFHRACIRGWWDVQAQRGRGRGGCPTHVHYD</sequence>
<dbReference type="PANTHER" id="PTHR46661">
    <property type="entry name" value="E3 UBIQUITIN-PROTEIN LIGASE ZNRF1-LIKE PROTEIN"/>
    <property type="match status" value="1"/>
</dbReference>
<evidence type="ECO:0000256" key="16">
    <source>
        <dbReference type="ARBA" id="ARBA00023288"/>
    </source>
</evidence>
<dbReference type="Pfam" id="PF01363">
    <property type="entry name" value="FYVE"/>
    <property type="match status" value="1"/>
</dbReference>
<dbReference type="GO" id="GO:0008270">
    <property type="term" value="F:zinc ion binding"/>
    <property type="evidence" value="ECO:0007669"/>
    <property type="project" value="UniProtKB-KW"/>
</dbReference>
<keyword evidence="12" id="KW-0833">Ubl conjugation pathway</keyword>
<evidence type="ECO:0000259" key="19">
    <source>
        <dbReference type="PROSITE" id="PS50089"/>
    </source>
</evidence>
<name>A0A4U0VJ81_9PEZI</name>
<dbReference type="GO" id="GO:0043161">
    <property type="term" value="P:proteasome-mediated ubiquitin-dependent protein catabolic process"/>
    <property type="evidence" value="ECO:0007669"/>
    <property type="project" value="TreeGrafter"/>
</dbReference>
<keyword evidence="10" id="KW-0967">Endosome</keyword>
<comment type="pathway">
    <text evidence="5">Protein modification; protein ubiquitination.</text>
</comment>
<keyword evidence="9" id="KW-0479">Metal-binding</keyword>
<keyword evidence="7" id="KW-0808">Transferase</keyword>
<dbReference type="STRING" id="329885.A0A4U0VJ81"/>
<dbReference type="InterPro" id="IPR051878">
    <property type="entry name" value="ZNRF_ubiq-protein_ligase"/>
</dbReference>
<dbReference type="InterPro" id="IPR017455">
    <property type="entry name" value="Znf_FYVE-rel"/>
</dbReference>
<feature type="compositionally biased region" description="Pro residues" evidence="18">
    <location>
        <begin position="96"/>
        <end position="106"/>
    </location>
</feature>
<keyword evidence="13" id="KW-0862">Zinc</keyword>
<evidence type="ECO:0000256" key="6">
    <source>
        <dbReference type="ARBA" id="ARBA00012483"/>
    </source>
</evidence>
<dbReference type="SMART" id="SM00064">
    <property type="entry name" value="FYVE"/>
    <property type="match status" value="1"/>
</dbReference>
<dbReference type="EC" id="2.3.2.27" evidence="6"/>
<feature type="compositionally biased region" description="Polar residues" evidence="18">
    <location>
        <begin position="80"/>
        <end position="94"/>
    </location>
</feature>
<proteinExistence type="predicted"/>
<feature type="compositionally biased region" description="Basic and acidic residues" evidence="18">
    <location>
        <begin position="37"/>
        <end position="55"/>
    </location>
</feature>
<evidence type="ECO:0000256" key="17">
    <source>
        <dbReference type="PROSITE-ProRule" id="PRU00175"/>
    </source>
</evidence>
<feature type="compositionally biased region" description="Polar residues" evidence="18">
    <location>
        <begin position="108"/>
        <end position="127"/>
    </location>
</feature>
<evidence type="ECO:0000313" key="21">
    <source>
        <dbReference type="EMBL" id="TKA49371.1"/>
    </source>
</evidence>
<evidence type="ECO:0000256" key="10">
    <source>
        <dbReference type="ARBA" id="ARBA00022753"/>
    </source>
</evidence>
<dbReference type="AlphaFoldDB" id="A0A4U0VJ81"/>
<protein>
    <recommendedName>
        <fullName evidence="6">RING-type E3 ubiquitin transferase</fullName>
        <ecNumber evidence="6">2.3.2.27</ecNumber>
    </recommendedName>
</protein>
<evidence type="ECO:0000313" key="22">
    <source>
        <dbReference type="Proteomes" id="UP000310066"/>
    </source>
</evidence>
<comment type="caution">
    <text evidence="21">The sequence shown here is derived from an EMBL/GenBank/DDBJ whole genome shotgun (WGS) entry which is preliminary data.</text>
</comment>
<dbReference type="InterPro" id="IPR013083">
    <property type="entry name" value="Znf_RING/FYVE/PHD"/>
</dbReference>
<reference evidence="21 22" key="1">
    <citation type="submission" date="2017-03" db="EMBL/GenBank/DDBJ databases">
        <title>Genomes of endolithic fungi from Antarctica.</title>
        <authorList>
            <person name="Coleine C."/>
            <person name="Masonjones S."/>
            <person name="Stajich J.E."/>
        </authorList>
    </citation>
    <scope>NUCLEOTIDE SEQUENCE [LARGE SCALE GENOMIC DNA]</scope>
    <source>
        <strain evidence="21 22">CCFEE 5311</strain>
    </source>
</reference>
<evidence type="ECO:0000256" key="15">
    <source>
        <dbReference type="ARBA" id="ARBA00023228"/>
    </source>
</evidence>
<evidence type="ECO:0000256" key="8">
    <source>
        <dbReference type="ARBA" id="ARBA00022707"/>
    </source>
</evidence>
<evidence type="ECO:0000256" key="11">
    <source>
        <dbReference type="ARBA" id="ARBA00022771"/>
    </source>
</evidence>
<feature type="compositionally biased region" description="Pro residues" evidence="18">
    <location>
        <begin position="347"/>
        <end position="358"/>
    </location>
</feature>
<accession>A0A4U0VJ81</accession>
<dbReference type="PROSITE" id="PS50178">
    <property type="entry name" value="ZF_FYVE"/>
    <property type="match status" value="1"/>
</dbReference>
<evidence type="ECO:0000259" key="20">
    <source>
        <dbReference type="PROSITE" id="PS50178"/>
    </source>
</evidence>
<dbReference type="PROSITE" id="PS50089">
    <property type="entry name" value="ZF_RING_2"/>
    <property type="match status" value="1"/>
</dbReference>
<comment type="catalytic activity">
    <reaction evidence="1">
        <text>S-ubiquitinyl-[E2 ubiquitin-conjugating enzyme]-L-cysteine + [acceptor protein]-L-lysine = [E2 ubiquitin-conjugating enzyme]-L-cysteine + N(6)-ubiquitinyl-[acceptor protein]-L-lysine.</text>
        <dbReference type="EC" id="2.3.2.27"/>
    </reaction>
</comment>
<dbReference type="SUPFAM" id="SSF57850">
    <property type="entry name" value="RING/U-box"/>
    <property type="match status" value="1"/>
</dbReference>
<dbReference type="CDD" id="cd16489">
    <property type="entry name" value="mRING-CH-C4HC2H_ZNRF"/>
    <property type="match status" value="1"/>
</dbReference>
<feature type="region of interest" description="Disordered" evidence="18">
    <location>
        <begin position="326"/>
        <end position="382"/>
    </location>
</feature>
<evidence type="ECO:0000256" key="2">
    <source>
        <dbReference type="ARBA" id="ARBA00004170"/>
    </source>
</evidence>
<dbReference type="OrthoDB" id="660555at2759"/>
<feature type="compositionally biased region" description="Pro residues" evidence="18">
    <location>
        <begin position="421"/>
        <end position="434"/>
    </location>
</feature>
<evidence type="ECO:0000256" key="18">
    <source>
        <dbReference type="SAM" id="MobiDB-lite"/>
    </source>
</evidence>
<feature type="region of interest" description="Disordered" evidence="18">
    <location>
        <begin position="1"/>
        <end position="128"/>
    </location>
</feature>
<dbReference type="GO" id="GO:0061630">
    <property type="term" value="F:ubiquitin protein ligase activity"/>
    <property type="evidence" value="ECO:0007669"/>
    <property type="project" value="UniProtKB-EC"/>
</dbReference>
<dbReference type="EMBL" id="NAJP01000001">
    <property type="protein sequence ID" value="TKA49371.1"/>
    <property type="molecule type" value="Genomic_DNA"/>
</dbReference>
<dbReference type="InterPro" id="IPR011011">
    <property type="entry name" value="Znf_FYVE_PHD"/>
</dbReference>
<dbReference type="InterPro" id="IPR000306">
    <property type="entry name" value="Znf_FYVE"/>
</dbReference>
<evidence type="ECO:0000256" key="9">
    <source>
        <dbReference type="ARBA" id="ARBA00022723"/>
    </source>
</evidence>